<organism evidence="2 3">
    <name type="scientific">Volvox africanus</name>
    <dbReference type="NCBI Taxonomy" id="51714"/>
    <lineage>
        <taxon>Eukaryota</taxon>
        <taxon>Viridiplantae</taxon>
        <taxon>Chlorophyta</taxon>
        <taxon>core chlorophytes</taxon>
        <taxon>Chlorophyceae</taxon>
        <taxon>CS clade</taxon>
        <taxon>Chlamydomonadales</taxon>
        <taxon>Volvocaceae</taxon>
        <taxon>Volvox</taxon>
    </lineage>
</organism>
<evidence type="ECO:0000313" key="2">
    <source>
        <dbReference type="EMBL" id="GIL51754.1"/>
    </source>
</evidence>
<gene>
    <name evidence="2" type="ORF">Vafri_7675</name>
</gene>
<keyword evidence="1" id="KW-0472">Membrane</keyword>
<proteinExistence type="predicted"/>
<dbReference type="EMBL" id="BNCO01000011">
    <property type="protein sequence ID" value="GIL51754.1"/>
    <property type="molecule type" value="Genomic_DNA"/>
</dbReference>
<reference evidence="2" key="1">
    <citation type="journal article" date="2021" name="Proc. Natl. Acad. Sci. U.S.A.">
        <title>Three genomes in the algal genus Volvox reveal the fate of a haploid sex-determining region after a transition to homothallism.</title>
        <authorList>
            <person name="Yamamoto K."/>
            <person name="Hamaji T."/>
            <person name="Kawai-Toyooka H."/>
            <person name="Matsuzaki R."/>
            <person name="Takahashi F."/>
            <person name="Nishimura Y."/>
            <person name="Kawachi M."/>
            <person name="Noguchi H."/>
            <person name="Minakuchi Y."/>
            <person name="Umen J.G."/>
            <person name="Toyoda A."/>
            <person name="Nozaki H."/>
        </authorList>
    </citation>
    <scope>NUCLEOTIDE SEQUENCE</scope>
    <source>
        <strain evidence="2">NIES-3780</strain>
    </source>
</reference>
<dbReference type="Proteomes" id="UP000747399">
    <property type="component" value="Unassembled WGS sequence"/>
</dbReference>
<comment type="caution">
    <text evidence="2">The sequence shown here is derived from an EMBL/GenBank/DDBJ whole genome shotgun (WGS) entry which is preliminary data.</text>
</comment>
<protein>
    <submittedName>
        <fullName evidence="2">Uncharacterized protein</fullName>
    </submittedName>
</protein>
<accession>A0A8J4B5C5</accession>
<feature type="transmembrane region" description="Helical" evidence="1">
    <location>
        <begin position="50"/>
        <end position="73"/>
    </location>
</feature>
<feature type="transmembrane region" description="Helical" evidence="1">
    <location>
        <begin position="187"/>
        <end position="209"/>
    </location>
</feature>
<sequence>MEGQSQGAPFPILPAAIQISSLLGALYPHFDILDDKVIIQSGRLQLDESLHAMGLGSCVLLLGFYCCQFLPMLAPLRKEYLGALALTQALHFLMLIARAAIFPDSLEADPAGTLLGLVAAACVSVLVLNENLAFPRDPSAAPSKPEATARARVAVLVATHALWLVFVLLFLLPYFSSLLPLQVPSQMPYGSVAAVLTQAAALARLGMFLSRRASVRRSKQKAD</sequence>
<keyword evidence="3" id="KW-1185">Reference proteome</keyword>
<evidence type="ECO:0000313" key="3">
    <source>
        <dbReference type="Proteomes" id="UP000747399"/>
    </source>
</evidence>
<name>A0A8J4B5C5_9CHLO</name>
<evidence type="ECO:0000256" key="1">
    <source>
        <dbReference type="SAM" id="Phobius"/>
    </source>
</evidence>
<feature type="transmembrane region" description="Helical" evidence="1">
    <location>
        <begin position="113"/>
        <end position="132"/>
    </location>
</feature>
<feature type="transmembrane region" description="Helical" evidence="1">
    <location>
        <begin position="80"/>
        <end position="101"/>
    </location>
</feature>
<keyword evidence="1" id="KW-0812">Transmembrane</keyword>
<keyword evidence="1" id="KW-1133">Transmembrane helix</keyword>
<dbReference type="AlphaFoldDB" id="A0A8J4B5C5"/>
<feature type="transmembrane region" description="Helical" evidence="1">
    <location>
        <begin position="153"/>
        <end position="175"/>
    </location>
</feature>